<dbReference type="Gene3D" id="1.10.357.140">
    <property type="entry name" value="UbiA prenyltransferase"/>
    <property type="match status" value="1"/>
</dbReference>
<keyword evidence="3 8" id="KW-1003">Cell membrane</keyword>
<comment type="pathway">
    <text evidence="8">Quinol/quinone metabolism; menaquinone biosynthesis; menaquinol from 1,4-dihydroxy-2-naphthoate: step 1/2.</text>
</comment>
<evidence type="ECO:0000313" key="11">
    <source>
        <dbReference type="Proteomes" id="UP000298616"/>
    </source>
</evidence>
<dbReference type="InterPro" id="IPR044878">
    <property type="entry name" value="UbiA_sf"/>
</dbReference>
<feature type="transmembrane region" description="Helical" evidence="8">
    <location>
        <begin position="245"/>
        <end position="264"/>
    </location>
</feature>
<evidence type="ECO:0000256" key="4">
    <source>
        <dbReference type="ARBA" id="ARBA00022679"/>
    </source>
</evidence>
<dbReference type="GO" id="GO:0042371">
    <property type="term" value="P:vitamin K biosynthetic process"/>
    <property type="evidence" value="ECO:0007669"/>
    <property type="project" value="TreeGrafter"/>
</dbReference>
<evidence type="ECO:0000256" key="8">
    <source>
        <dbReference type="HAMAP-Rule" id="MF_01937"/>
    </source>
</evidence>
<evidence type="ECO:0000256" key="5">
    <source>
        <dbReference type="ARBA" id="ARBA00022692"/>
    </source>
</evidence>
<dbReference type="EMBL" id="CP028923">
    <property type="protein sequence ID" value="QCK14700.1"/>
    <property type="molecule type" value="Genomic_DNA"/>
</dbReference>
<keyword evidence="6 8" id="KW-1133">Transmembrane helix</keyword>
<dbReference type="GO" id="GO:0046428">
    <property type="term" value="F:1,4-dihydroxy-2-naphthoate polyprenyltransferase activity"/>
    <property type="evidence" value="ECO:0007669"/>
    <property type="project" value="UniProtKB-UniRule"/>
</dbReference>
<evidence type="ECO:0000256" key="7">
    <source>
        <dbReference type="ARBA" id="ARBA00023136"/>
    </source>
</evidence>
<evidence type="ECO:0000256" key="9">
    <source>
        <dbReference type="NCBIfam" id="TIGR00751"/>
    </source>
</evidence>
<reference evidence="10 11" key="1">
    <citation type="submission" date="2018-04" db="EMBL/GenBank/DDBJ databases">
        <title>Complete genome uncultured novel isolate.</title>
        <authorList>
            <person name="Merlino G."/>
        </authorList>
    </citation>
    <scope>NUCLEOTIDE SEQUENCE [LARGE SCALE GENOMIC DNA]</scope>
    <source>
        <strain evidence="11">R1DC9</strain>
    </source>
</reference>
<dbReference type="RefSeq" id="WP_137090286.1">
    <property type="nucleotide sequence ID" value="NZ_CP028923.1"/>
</dbReference>
<keyword evidence="2 8" id="KW-0474">Menaquinone biosynthesis</keyword>
<accession>A0A4D7JMI1</accession>
<comment type="catalytic activity">
    <reaction evidence="8">
        <text>an all-trans-polyprenyl diphosphate + 1,4-dihydroxy-2-naphthoate + H(+) = a 2-demethylmenaquinol + CO2 + diphosphate</text>
        <dbReference type="Rhea" id="RHEA:26478"/>
        <dbReference type="Rhea" id="RHEA-COMP:9563"/>
        <dbReference type="Rhea" id="RHEA-COMP:9564"/>
        <dbReference type="ChEBI" id="CHEBI:11173"/>
        <dbReference type="ChEBI" id="CHEBI:15378"/>
        <dbReference type="ChEBI" id="CHEBI:16526"/>
        <dbReference type="ChEBI" id="CHEBI:33019"/>
        <dbReference type="ChEBI" id="CHEBI:55437"/>
        <dbReference type="ChEBI" id="CHEBI:58914"/>
        <dbReference type="EC" id="2.5.1.74"/>
    </reaction>
</comment>
<comment type="subcellular location">
    <subcellularLocation>
        <location evidence="8">Cell membrane</location>
        <topology evidence="8">Multi-pass membrane protein</topology>
    </subcellularLocation>
    <subcellularLocation>
        <location evidence="1">Membrane</location>
        <topology evidence="1">Multi-pass membrane protein</topology>
    </subcellularLocation>
</comment>
<evidence type="ECO:0000256" key="6">
    <source>
        <dbReference type="ARBA" id="ARBA00022989"/>
    </source>
</evidence>
<dbReference type="GO" id="GO:0005886">
    <property type="term" value="C:plasma membrane"/>
    <property type="evidence" value="ECO:0007669"/>
    <property type="project" value="UniProtKB-SubCell"/>
</dbReference>
<dbReference type="InterPro" id="IPR000537">
    <property type="entry name" value="UbiA_prenyltransferase"/>
</dbReference>
<keyword evidence="5 8" id="KW-0812">Transmembrane</keyword>
<dbReference type="OrthoDB" id="9767568at2"/>
<dbReference type="NCBIfam" id="TIGR00751">
    <property type="entry name" value="menA"/>
    <property type="match status" value="1"/>
</dbReference>
<feature type="transmembrane region" description="Helical" evidence="8">
    <location>
        <begin position="173"/>
        <end position="193"/>
    </location>
</feature>
<dbReference type="Proteomes" id="UP000298616">
    <property type="component" value="Chromosome"/>
</dbReference>
<dbReference type="InterPro" id="IPR004657">
    <property type="entry name" value="MenA"/>
</dbReference>
<keyword evidence="11" id="KW-1185">Reference proteome</keyword>
<dbReference type="PANTHER" id="PTHR13929:SF0">
    <property type="entry name" value="UBIA PRENYLTRANSFERASE DOMAIN-CONTAINING PROTEIN 1"/>
    <property type="match status" value="1"/>
</dbReference>
<dbReference type="InterPro" id="IPR026046">
    <property type="entry name" value="UBIAD1"/>
</dbReference>
<dbReference type="UniPathway" id="UPA00079">
    <property type="reaction ID" value="UER00168"/>
</dbReference>
<feature type="transmembrane region" description="Helical" evidence="8">
    <location>
        <begin position="276"/>
        <end position="296"/>
    </location>
</feature>
<dbReference type="GO" id="GO:0009234">
    <property type="term" value="P:menaquinone biosynthetic process"/>
    <property type="evidence" value="ECO:0007669"/>
    <property type="project" value="UniProtKB-UniRule"/>
</dbReference>
<dbReference type="Pfam" id="PF01040">
    <property type="entry name" value="UbiA"/>
    <property type="match status" value="1"/>
</dbReference>
<evidence type="ECO:0000256" key="1">
    <source>
        <dbReference type="ARBA" id="ARBA00004141"/>
    </source>
</evidence>
<dbReference type="PIRSF" id="PIRSF005355">
    <property type="entry name" value="UBIAD1"/>
    <property type="match status" value="1"/>
</dbReference>
<protein>
    <recommendedName>
        <fullName evidence="8 9">1,4-dihydroxy-2-naphthoate octaprenyltransferase</fullName>
        <shortName evidence="8">DHNA-octaprenyltransferase</shortName>
        <ecNumber evidence="8 9">2.5.1.74</ecNumber>
    </recommendedName>
</protein>
<dbReference type="PANTHER" id="PTHR13929">
    <property type="entry name" value="1,4-DIHYDROXY-2-NAPHTHOATE OCTAPRENYLTRANSFERASE"/>
    <property type="match status" value="1"/>
</dbReference>
<dbReference type="Gene3D" id="1.20.120.1780">
    <property type="entry name" value="UbiA prenyltransferase"/>
    <property type="match status" value="1"/>
</dbReference>
<feature type="transmembrane region" description="Helical" evidence="8">
    <location>
        <begin position="116"/>
        <end position="137"/>
    </location>
</feature>
<feature type="transmembrane region" description="Helical" evidence="8">
    <location>
        <begin position="89"/>
        <end position="110"/>
    </location>
</feature>
<proteinExistence type="inferred from homology"/>
<dbReference type="HAMAP" id="MF_01937">
    <property type="entry name" value="MenA_1"/>
    <property type="match status" value="1"/>
</dbReference>
<keyword evidence="4 8" id="KW-0808">Transferase</keyword>
<evidence type="ECO:0000313" key="10">
    <source>
        <dbReference type="EMBL" id="QCK14700.1"/>
    </source>
</evidence>
<name>A0A4D7JMI1_9BACT</name>
<organism evidence="10 11">
    <name type="scientific">Mangrovivirga cuniculi</name>
    <dbReference type="NCBI Taxonomy" id="2715131"/>
    <lineage>
        <taxon>Bacteria</taxon>
        <taxon>Pseudomonadati</taxon>
        <taxon>Bacteroidota</taxon>
        <taxon>Cytophagia</taxon>
        <taxon>Cytophagales</taxon>
        <taxon>Mangrovivirgaceae</taxon>
        <taxon>Mangrovivirga</taxon>
    </lineage>
</organism>
<feature type="transmembrane region" description="Helical" evidence="8">
    <location>
        <begin position="149"/>
        <end position="167"/>
    </location>
</feature>
<comment type="similarity">
    <text evidence="8">Belongs to the MenA family. Type 1 subfamily.</text>
</comment>
<keyword evidence="7 8" id="KW-0472">Membrane</keyword>
<dbReference type="NCBIfam" id="NF004750">
    <property type="entry name" value="PRK06080.1-2"/>
    <property type="match status" value="1"/>
</dbReference>
<comment type="function">
    <text evidence="8">Conversion of 1,4-dihydroxy-2-naphthoate (DHNA) to demethylmenaquinone (DMK).</text>
</comment>
<evidence type="ECO:0000256" key="2">
    <source>
        <dbReference type="ARBA" id="ARBA00022428"/>
    </source>
</evidence>
<evidence type="ECO:0000256" key="3">
    <source>
        <dbReference type="ARBA" id="ARBA00022475"/>
    </source>
</evidence>
<dbReference type="AlphaFoldDB" id="A0A4D7JMI1"/>
<sequence>MKVWIEAFRLRTLPLALACVGMGAVLAKADGQWNTTIFILTILTTILLQVLSNLANDYGDSIHGADSVDRLGPARAVQSGTISKSQMKWAIIICGSLAFISGLSLLIASFGDNLKLLFIFLGLGLAALFAAVNYTAGNNPYGYKGFGDLFVMIFFGYVGVGGTYFLFSETFRPDILLPASSCGLLATGVLNVNNIRDIDSDKKAGKYSIPVRIGRKNSVIYHAFLLFGAIVCAAVFTFYNYSSVWQWLFLLVIPLLAKNLYAVITIKDPKHLDPYLKQLAASTLIFVILFGIGLIYP</sequence>
<dbReference type="EC" id="2.5.1.74" evidence="8 9"/>
<dbReference type="CDD" id="cd13962">
    <property type="entry name" value="PT_UbiA_UBIAD1"/>
    <property type="match status" value="1"/>
</dbReference>
<dbReference type="KEGG" id="fpf:DCC35_08070"/>
<gene>
    <name evidence="8" type="primary">menA</name>
    <name evidence="10" type="ORF">DCC35_08070</name>
</gene>
<feature type="transmembrane region" description="Helical" evidence="8">
    <location>
        <begin position="37"/>
        <end position="55"/>
    </location>
</feature>
<feature type="transmembrane region" description="Helical" evidence="8">
    <location>
        <begin position="219"/>
        <end position="239"/>
    </location>
</feature>